<comment type="caution">
    <text evidence="1">The sequence shown here is derived from an EMBL/GenBank/DDBJ whole genome shotgun (WGS) entry which is preliminary data.</text>
</comment>
<dbReference type="EMBL" id="AZBU02000005">
    <property type="protein sequence ID" value="TKR77756.1"/>
    <property type="molecule type" value="Genomic_DNA"/>
</dbReference>
<dbReference type="PANTHER" id="PTHR13554:SF10">
    <property type="entry name" value="26S PROTEASOME NON-ATPASE REGULATORY SUBUNIT 5"/>
    <property type="match status" value="1"/>
</dbReference>
<dbReference type="Proteomes" id="UP000298663">
    <property type="component" value="Unassembled WGS sequence"/>
</dbReference>
<evidence type="ECO:0008006" key="3">
    <source>
        <dbReference type="Google" id="ProtNLM"/>
    </source>
</evidence>
<dbReference type="GO" id="GO:0005829">
    <property type="term" value="C:cytosol"/>
    <property type="evidence" value="ECO:0007669"/>
    <property type="project" value="TreeGrafter"/>
</dbReference>
<dbReference type="InterPro" id="IPR019538">
    <property type="entry name" value="PSMD5"/>
</dbReference>
<dbReference type="AlphaFoldDB" id="A0A4U5N5B9"/>
<dbReference type="OrthoDB" id="10250600at2759"/>
<name>A0A4U5N5B9_STECR</name>
<evidence type="ECO:0000313" key="1">
    <source>
        <dbReference type="EMBL" id="TKR77756.1"/>
    </source>
</evidence>
<dbReference type="GO" id="GO:0043248">
    <property type="term" value="P:proteasome assembly"/>
    <property type="evidence" value="ECO:0007669"/>
    <property type="project" value="InterPro"/>
</dbReference>
<accession>A0A4U5N5B9</accession>
<reference evidence="1 2" key="1">
    <citation type="journal article" date="2015" name="Genome Biol.">
        <title>Comparative genomics of Steinernema reveals deeply conserved gene regulatory networks.</title>
        <authorList>
            <person name="Dillman A.R."/>
            <person name="Macchietto M."/>
            <person name="Porter C.F."/>
            <person name="Rogers A."/>
            <person name="Williams B."/>
            <person name="Antoshechkin I."/>
            <person name="Lee M.M."/>
            <person name="Goodwin Z."/>
            <person name="Lu X."/>
            <person name="Lewis E.E."/>
            <person name="Goodrich-Blair H."/>
            <person name="Stock S.P."/>
            <person name="Adams B.J."/>
            <person name="Sternberg P.W."/>
            <person name="Mortazavi A."/>
        </authorList>
    </citation>
    <scope>NUCLEOTIDE SEQUENCE [LARGE SCALE GENOMIC DNA]</scope>
    <source>
        <strain evidence="1 2">ALL</strain>
    </source>
</reference>
<dbReference type="PANTHER" id="PTHR13554">
    <property type="entry name" value="26S PROTEASOME NON-ATPASE REGULATORY SUBUNIT 5-RELATED"/>
    <property type="match status" value="1"/>
</dbReference>
<dbReference type="Pfam" id="PF10508">
    <property type="entry name" value="Proteasom_PSMB"/>
    <property type="match status" value="1"/>
</dbReference>
<keyword evidence="2" id="KW-1185">Reference proteome</keyword>
<organism evidence="1 2">
    <name type="scientific">Steinernema carpocapsae</name>
    <name type="common">Entomopathogenic nematode</name>
    <dbReference type="NCBI Taxonomy" id="34508"/>
    <lineage>
        <taxon>Eukaryota</taxon>
        <taxon>Metazoa</taxon>
        <taxon>Ecdysozoa</taxon>
        <taxon>Nematoda</taxon>
        <taxon>Chromadorea</taxon>
        <taxon>Rhabditida</taxon>
        <taxon>Tylenchina</taxon>
        <taxon>Panagrolaimomorpha</taxon>
        <taxon>Strongyloidoidea</taxon>
        <taxon>Steinernematidae</taxon>
        <taxon>Steinernema</taxon>
    </lineage>
</organism>
<gene>
    <name evidence="1" type="ORF">L596_018669</name>
</gene>
<sequence>MNSAIVGTAITLTNFSKIRKKDADVATPIKYRDSHFLAIVALFPACQWEKDEGPTIPSIPVDQSETMEDMLRLDVMLAAFSEVPNLDFETVKDVKRLIDPYFTGTDVLLNTTILDSLTKAVEKAPRLADFLEESGYIRKFAESLQAERYSPDIGYYYQELQMFFLAVYSVRPALASSVPGFLDDVFQNIIMFDQIGARDRVSIFTGLFSVAKSGAGRQELDAVRCGGRSLMLTAMQKAGVNIATSNSTARNQLLDDVKKAFKSDNQQRDSAILQRWFEALNDDGAFVRYLITCMNTVDSKQACKAMDLAMAWCDFEWGLTALFNDARFMEFLLDRSIRTDSSDAKHKKCDLMKKIVDSSMCPSVTEAMKQQMRLYLRQGAYYSEVPHDVQVATMGGN</sequence>
<protein>
    <recommendedName>
        <fullName evidence="3">26S proteasome non-ATPase regulatory subunit 5</fullName>
    </recommendedName>
</protein>
<reference evidence="1 2" key="2">
    <citation type="journal article" date="2019" name="G3 (Bethesda)">
        <title>Hybrid Assembly of the Genome of the Entomopathogenic Nematode Steinernema carpocapsae Identifies the X-Chromosome.</title>
        <authorList>
            <person name="Serra L."/>
            <person name="Macchietto M."/>
            <person name="Macias-Munoz A."/>
            <person name="McGill C.J."/>
            <person name="Rodriguez I.M."/>
            <person name="Rodriguez B."/>
            <person name="Murad R."/>
            <person name="Mortazavi A."/>
        </authorList>
    </citation>
    <scope>NUCLEOTIDE SEQUENCE [LARGE SCALE GENOMIC DNA]</scope>
    <source>
        <strain evidence="1 2">ALL</strain>
    </source>
</reference>
<dbReference type="STRING" id="34508.A0A4U5N5B9"/>
<evidence type="ECO:0000313" key="2">
    <source>
        <dbReference type="Proteomes" id="UP000298663"/>
    </source>
</evidence>
<proteinExistence type="predicted"/>